<dbReference type="InterPro" id="IPR036188">
    <property type="entry name" value="FAD/NAD-bd_sf"/>
</dbReference>
<keyword evidence="4" id="KW-1185">Reference proteome</keyword>
<organism evidence="3 4">
    <name type="scientific">Effrenium voratum</name>
    <dbReference type="NCBI Taxonomy" id="2562239"/>
    <lineage>
        <taxon>Eukaryota</taxon>
        <taxon>Sar</taxon>
        <taxon>Alveolata</taxon>
        <taxon>Dinophyceae</taxon>
        <taxon>Suessiales</taxon>
        <taxon>Symbiodiniaceae</taxon>
        <taxon>Effrenium</taxon>
    </lineage>
</organism>
<proteinExistence type="predicted"/>
<dbReference type="InterPro" id="IPR050982">
    <property type="entry name" value="Auxin_biosynth/cation_transpt"/>
</dbReference>
<feature type="signal peptide" evidence="2">
    <location>
        <begin position="1"/>
        <end position="21"/>
    </location>
</feature>
<dbReference type="EMBL" id="CAUJNA010003526">
    <property type="protein sequence ID" value="CAJ1404132.1"/>
    <property type="molecule type" value="Genomic_DNA"/>
</dbReference>
<dbReference type="Gene3D" id="3.50.50.60">
    <property type="entry name" value="FAD/NAD(P)-binding domain"/>
    <property type="match status" value="1"/>
</dbReference>
<evidence type="ECO:0000313" key="4">
    <source>
        <dbReference type="Proteomes" id="UP001178507"/>
    </source>
</evidence>
<keyword evidence="1" id="KW-0560">Oxidoreductase</keyword>
<protein>
    <submittedName>
        <fullName evidence="3">Uncharacterized protein</fullName>
    </submittedName>
</protein>
<dbReference type="PANTHER" id="PTHR43539:SF23">
    <property type="entry name" value="FAD-DEPENDENT OXIDOREDUCTASE DOMAIN-CONTAINING PROTEIN 2"/>
    <property type="match status" value="1"/>
</dbReference>
<dbReference type="Pfam" id="PF13738">
    <property type="entry name" value="Pyr_redox_3"/>
    <property type="match status" value="1"/>
</dbReference>
<dbReference type="GO" id="GO:0004497">
    <property type="term" value="F:monooxygenase activity"/>
    <property type="evidence" value="ECO:0007669"/>
    <property type="project" value="TreeGrafter"/>
</dbReference>
<dbReference type="GO" id="GO:0036503">
    <property type="term" value="P:ERAD pathway"/>
    <property type="evidence" value="ECO:0007669"/>
    <property type="project" value="TreeGrafter"/>
</dbReference>
<gene>
    <name evidence="3" type="ORF">EVOR1521_LOCUS26649</name>
</gene>
<feature type="chain" id="PRO_5041285031" evidence="2">
    <location>
        <begin position="22"/>
        <end position="718"/>
    </location>
</feature>
<evidence type="ECO:0000256" key="1">
    <source>
        <dbReference type="ARBA" id="ARBA00023002"/>
    </source>
</evidence>
<accession>A0AA36JDA9</accession>
<evidence type="ECO:0000313" key="3">
    <source>
        <dbReference type="EMBL" id="CAJ1404132.1"/>
    </source>
</evidence>
<evidence type="ECO:0000256" key="2">
    <source>
        <dbReference type="SAM" id="SignalP"/>
    </source>
</evidence>
<comment type="caution">
    <text evidence="3">The sequence shown here is derived from an EMBL/GenBank/DDBJ whole genome shotgun (WGS) entry which is preliminary data.</text>
</comment>
<dbReference type="GO" id="GO:0005788">
    <property type="term" value="C:endoplasmic reticulum lumen"/>
    <property type="evidence" value="ECO:0007669"/>
    <property type="project" value="TreeGrafter"/>
</dbReference>
<dbReference type="Proteomes" id="UP001178507">
    <property type="component" value="Unassembled WGS sequence"/>
</dbReference>
<dbReference type="AlphaFoldDB" id="A0AA36JDA9"/>
<dbReference type="PANTHER" id="PTHR43539">
    <property type="entry name" value="FLAVIN-BINDING MONOOXYGENASE-LIKE PROTEIN (AFU_ORTHOLOGUE AFUA_4G09220)"/>
    <property type="match status" value="1"/>
</dbReference>
<reference evidence="3" key="1">
    <citation type="submission" date="2023-08" db="EMBL/GenBank/DDBJ databases">
        <authorList>
            <person name="Chen Y."/>
            <person name="Shah S."/>
            <person name="Dougan E. K."/>
            <person name="Thang M."/>
            <person name="Chan C."/>
        </authorList>
    </citation>
    <scope>NUCLEOTIDE SEQUENCE</scope>
</reference>
<sequence>MLGMAVVFLVLASTLLGVAIADKTIGYCIIGAGPAGIQLGHFLHHSGRDYVIFESNAHAGSFFDRFPRHRQLISLNKRNVRQGRSAEFAFRHDWNSLIDVRRANRTRPVTQRSKELFPKADVLAAYLREFAEEQHENIRYNAKVRKISRQAVPAGSGNASQVFVVKLEGGGRARCREVIAAHGLSAPRKGARAIDGVQWTESYEDMPETGEAFEGKSVMVLGMGNAALETAQELQKYTAEVHLLARPRPLPEGGAGVRLAYQTHYVGDIRAGRTTILDTYLLKSLDVFDFDAMLDNKMVVIPCKGSRRCIWLASIDLCADDTCRERFFEATQNLEFMLLMGRIASQHEPQVRELLERLAPGEEGQGWQLDMAEQLDPKIESFFSKNSYPSTLDPMVYNGSYTWVMVKSGLLRRNAELMDAMADFRMKYAAKHTRYPVDHVVRCFGWTMDTNMLDSSTRPEMVDNGKYPKISDTFEVQGVPGFFAAGTIAHSLDFRKSAGGFIHGFRYTARCLFRFLEEKNFGVAWPERLFRLDRVDEFLTSPVHSETVPWLCERETARSSGVAGLAQLLIDRVNEASAPYQMFEMLGDMVVFEKNSSEKVWIGRYLEDVPLNHFHHRFALSPRLTWTFRYSEAFHGPMVLSMDRVGASDAFKAHLSNFLHPYMAFFPANASKPAREFWFPEDVHTQWHADEITMPFRNFLARVVNDVIDSEAEAELVT</sequence>
<name>A0AA36JDA9_9DINO</name>
<dbReference type="GO" id="GO:0050660">
    <property type="term" value="F:flavin adenine dinucleotide binding"/>
    <property type="evidence" value="ECO:0007669"/>
    <property type="project" value="TreeGrafter"/>
</dbReference>
<dbReference type="SUPFAM" id="SSF51905">
    <property type="entry name" value="FAD/NAD(P)-binding domain"/>
    <property type="match status" value="2"/>
</dbReference>
<keyword evidence="2" id="KW-0732">Signal</keyword>